<proteinExistence type="predicted"/>
<evidence type="ECO:0000313" key="1">
    <source>
        <dbReference type="EMBL" id="QNN89309.1"/>
    </source>
</evidence>
<sequence>MASHIMLTRSGVYLHGVVVVVVMDSGYKNKVNTTELSHTVLRIQQLQWVL</sequence>
<dbReference type="EMBL" id="MN750513">
    <property type="protein sequence ID" value="QNN89309.1"/>
    <property type="molecule type" value="Genomic_DNA"/>
</dbReference>
<name>A0A7G9U878_9ABAC</name>
<organism evidence="1">
    <name type="scientific">Spilarctia obliqua nucleopolyhedrovirus</name>
    <dbReference type="NCBI Taxonomy" id="1638618"/>
    <lineage>
        <taxon>Viruses</taxon>
        <taxon>Viruses incertae sedis</taxon>
        <taxon>Naldaviricetes</taxon>
        <taxon>Lefavirales</taxon>
        <taxon>Baculoviridae</taxon>
        <taxon>Alphabaculovirus</taxon>
    </lineage>
</organism>
<accession>A0A7G9U878</accession>
<reference evidence="1" key="1">
    <citation type="submission" date="2019-11" db="EMBL/GenBank/DDBJ databases">
        <title>Studies on the baculoviruses infecting the caterpillars, Spilarctia obliqua Walker (Erebidae) and Pieris brassicae Linn. (Pieridae) (Insecta: Lepidoptera).</title>
        <authorList>
            <person name="Paul S."/>
            <person name="Arumugaperumal A."/>
            <person name="Sathiya Balasingh Thangapandi E.J.J."/>
            <person name="Sarjubala Devi H."/>
            <person name="Johnson T."/>
            <person name="Maisnam S."/>
            <person name="Krishnavel S."/>
            <person name="Soman Syamala S."/>
            <person name="Ramamoorthy S."/>
            <person name="Karthikeyan R."/>
            <person name="Subburaman C."/>
            <person name="Jeyaprakash R."/>
            <person name="Azhaguchamy M."/>
            <person name="Ramaiyer V."/>
            <person name="Sivasubramaniam S."/>
        </authorList>
    </citation>
    <scope>NUCLEOTIDE SEQUENCE</scope>
    <source>
        <strain evidence="1">Manipur</strain>
    </source>
</reference>
<protein>
    <submittedName>
        <fullName evidence="1">Late expression factor 1</fullName>
    </submittedName>
</protein>